<accession>A0AAP6ZT46</accession>
<evidence type="ECO:0000259" key="3">
    <source>
        <dbReference type="Pfam" id="PF12697"/>
    </source>
</evidence>
<gene>
    <name evidence="4" type="ORF">HMI46_02280</name>
</gene>
<sequence>MTMLWTYGVGSLVLAGSAASGAWMLAVKSQSPRPIPIQKEPDRPFDRVVFQGTATLQGWFIWGKGNTPAKRAPVIVISHGWGSNRARVMRYADPLADAGFNVLVYDVTSHGESGSVKAPSALLFRDDMLAAVRYVRQRPDVDPDRIAVLGHSLGGFGAVLALEEGLNVRAIVTDSMPSRPLSLVEAELRRRKLPAFPLAVVIPRIWLYRSRIPVSVYDRLDVAQLLAAHYERTQGDTPVYMIHSRQDGFIPPTELEQLIERLPYKQPHLIVDTNGHSCSETDPRFWTEVIPFFKRQLKINE</sequence>
<evidence type="ECO:0000313" key="4">
    <source>
        <dbReference type="EMBL" id="NOJ69386.1"/>
    </source>
</evidence>
<dbReference type="PANTHER" id="PTHR22946:SF9">
    <property type="entry name" value="POLYKETIDE TRANSFERASE AF380"/>
    <property type="match status" value="1"/>
</dbReference>
<dbReference type="InterPro" id="IPR029058">
    <property type="entry name" value="AB_hydrolase_fold"/>
</dbReference>
<dbReference type="Gene3D" id="3.40.50.1820">
    <property type="entry name" value="alpha/beta hydrolase"/>
    <property type="match status" value="1"/>
</dbReference>
<dbReference type="EMBL" id="JABFOR010000002">
    <property type="protein sequence ID" value="NOJ69386.1"/>
    <property type="molecule type" value="Genomic_DNA"/>
</dbReference>
<proteinExistence type="inferred from homology"/>
<name>A0AAP6ZT46_PAEAL</name>
<dbReference type="InterPro" id="IPR000073">
    <property type="entry name" value="AB_hydrolase_1"/>
</dbReference>
<protein>
    <submittedName>
        <fullName evidence="4">Alpha/beta fold hydrolase</fullName>
    </submittedName>
</protein>
<dbReference type="Pfam" id="PF12697">
    <property type="entry name" value="Abhydrolase_6"/>
    <property type="match status" value="1"/>
</dbReference>
<dbReference type="Proteomes" id="UP000552038">
    <property type="component" value="Unassembled WGS sequence"/>
</dbReference>
<evidence type="ECO:0000256" key="2">
    <source>
        <dbReference type="ARBA" id="ARBA00038115"/>
    </source>
</evidence>
<dbReference type="GO" id="GO:0052689">
    <property type="term" value="F:carboxylic ester hydrolase activity"/>
    <property type="evidence" value="ECO:0007669"/>
    <property type="project" value="UniProtKB-ARBA"/>
</dbReference>
<dbReference type="RefSeq" id="WP_171414698.1">
    <property type="nucleotide sequence ID" value="NZ_JABFOR010000002.1"/>
</dbReference>
<evidence type="ECO:0000313" key="5">
    <source>
        <dbReference type="Proteomes" id="UP000552038"/>
    </source>
</evidence>
<feature type="domain" description="AB hydrolase-1" evidence="3">
    <location>
        <begin position="75"/>
        <end position="232"/>
    </location>
</feature>
<dbReference type="AlphaFoldDB" id="A0AAP6ZT46"/>
<comment type="similarity">
    <text evidence="2">Belongs to the AB hydrolase superfamily. FUS2 hydrolase family.</text>
</comment>
<comment type="caution">
    <text evidence="4">The sequence shown here is derived from an EMBL/GenBank/DDBJ whole genome shotgun (WGS) entry which is preliminary data.</text>
</comment>
<organism evidence="4 5">
    <name type="scientific">Paenibacillus alvei</name>
    <name type="common">Bacillus alvei</name>
    <dbReference type="NCBI Taxonomy" id="44250"/>
    <lineage>
        <taxon>Bacteria</taxon>
        <taxon>Bacillati</taxon>
        <taxon>Bacillota</taxon>
        <taxon>Bacilli</taxon>
        <taxon>Bacillales</taxon>
        <taxon>Paenibacillaceae</taxon>
        <taxon>Paenibacillus</taxon>
    </lineage>
</organism>
<dbReference type="PANTHER" id="PTHR22946">
    <property type="entry name" value="DIENELACTONE HYDROLASE DOMAIN-CONTAINING PROTEIN-RELATED"/>
    <property type="match status" value="1"/>
</dbReference>
<dbReference type="InterPro" id="IPR050261">
    <property type="entry name" value="FrsA_esterase"/>
</dbReference>
<reference evidence="4 5" key="1">
    <citation type="submission" date="2020-05" db="EMBL/GenBank/DDBJ databases">
        <title>Whole genome sequencing and identification of novel metabolites from Paenibacillus alvei strain JR949.</title>
        <authorList>
            <person name="Rajendhran J."/>
            <person name="Sree Pranav P."/>
            <person name="Mahalakshmi B."/>
            <person name="Karthikeyan R."/>
        </authorList>
    </citation>
    <scope>NUCLEOTIDE SEQUENCE [LARGE SCALE GENOMIC DNA]</scope>
    <source>
        <strain evidence="4 5">JR949</strain>
    </source>
</reference>
<dbReference type="SUPFAM" id="SSF53474">
    <property type="entry name" value="alpha/beta-Hydrolases"/>
    <property type="match status" value="1"/>
</dbReference>
<evidence type="ECO:0000256" key="1">
    <source>
        <dbReference type="ARBA" id="ARBA00022801"/>
    </source>
</evidence>
<keyword evidence="1 4" id="KW-0378">Hydrolase</keyword>